<dbReference type="RefSeq" id="WP_416204965.1">
    <property type="nucleotide sequence ID" value="NZ_JBBKTX010000003.1"/>
</dbReference>
<feature type="chain" id="PRO_5045617050" evidence="6">
    <location>
        <begin position="33"/>
        <end position="504"/>
    </location>
</feature>
<dbReference type="InterPro" id="IPR010538">
    <property type="entry name" value="DHOR"/>
</dbReference>
<evidence type="ECO:0000256" key="6">
    <source>
        <dbReference type="SAM" id="SignalP"/>
    </source>
</evidence>
<name>A0ABW8NF08_9GAMM</name>
<keyword evidence="3 4" id="KW-0408">Iron</keyword>
<dbReference type="EMBL" id="JBBKTX010000003">
    <property type="protein sequence ID" value="MFK4751514.1"/>
    <property type="molecule type" value="Genomic_DNA"/>
</dbReference>
<keyword evidence="6" id="KW-0732">Signal</keyword>
<dbReference type="PANTHER" id="PTHR30600:SF4">
    <property type="entry name" value="CYTOCHROME C DOMAIN-CONTAINING PROTEIN"/>
    <property type="match status" value="1"/>
</dbReference>
<evidence type="ECO:0000256" key="5">
    <source>
        <dbReference type="SAM" id="MobiDB-lite"/>
    </source>
</evidence>
<dbReference type="InterPro" id="IPR036909">
    <property type="entry name" value="Cyt_c-like_dom_sf"/>
</dbReference>
<sequence length="504" mass="55146">MRSLCFHHKPGLSRLFGVCVLAVLMASTSGCSDTEVPPPDPAEARPGGDATTSIIPFPALDKVTPNLPDDERPQFYAGRALAHQPWVKAPTITDARDGLGPIYNARGCLACHIRGGKSRMPDDSETPLFGPLVRMSVVLDDAAAMTAAANSHAGVIPDPVYGDQLQTQSIALLHQLRQASPVAIAEQQQVAPEAYAYVKWHEQAFVYPDGRQITLRKPELDLRYVAYGAFDTNTRFSLRNAPPIHGMGLLELIPQADLEALADPDDADGDGISGRQNRVWDARSQRWQAGRFGHKANRSNMDMIVASAFANDIGISNPLFPFQPCTEQQPLCQKQRNGNNSQGLELPDNLLRLVTNFTRNLGVPTRRNVDNADVRKGRPFFYTSGCAACHQPGYTTAASSAQPHLGNQRIWPYTDLLLHDMGPELADGRPDFAASGSEWRTAPLWGTGLMGQVNGSKQYLHDGRASSIEEAILWHGGEALAARQRFTHLSAAERRYLIQFVESL</sequence>
<keyword evidence="2 4" id="KW-0479">Metal-binding</keyword>
<evidence type="ECO:0000313" key="9">
    <source>
        <dbReference type="Proteomes" id="UP001620597"/>
    </source>
</evidence>
<keyword evidence="1 4" id="KW-0349">Heme</keyword>
<evidence type="ECO:0000256" key="4">
    <source>
        <dbReference type="PROSITE-ProRule" id="PRU00433"/>
    </source>
</evidence>
<dbReference type="PANTHER" id="PTHR30600">
    <property type="entry name" value="CYTOCHROME C PEROXIDASE-RELATED"/>
    <property type="match status" value="1"/>
</dbReference>
<evidence type="ECO:0000256" key="2">
    <source>
        <dbReference type="ARBA" id="ARBA00022723"/>
    </source>
</evidence>
<reference evidence="8 9" key="1">
    <citation type="submission" date="2024-03" db="EMBL/GenBank/DDBJ databases">
        <title>High-quality draft genome sequence of Oceanobacter sp. wDCs-4.</title>
        <authorList>
            <person name="Dong C."/>
        </authorList>
    </citation>
    <scope>NUCLEOTIDE SEQUENCE [LARGE SCALE GENOMIC DNA]</scope>
    <source>
        <strain evidence="9">wDCs-4</strain>
    </source>
</reference>
<dbReference type="PIRSF" id="PIRSF028099">
    <property type="entry name" value="DUF1111"/>
    <property type="match status" value="1"/>
</dbReference>
<keyword evidence="9" id="KW-1185">Reference proteome</keyword>
<dbReference type="SUPFAM" id="SSF46626">
    <property type="entry name" value="Cytochrome c"/>
    <property type="match status" value="1"/>
</dbReference>
<evidence type="ECO:0000259" key="7">
    <source>
        <dbReference type="PROSITE" id="PS51007"/>
    </source>
</evidence>
<accession>A0ABW8NF08</accession>
<organism evidence="8 9">
    <name type="scientific">Oceanobacter antarcticus</name>
    <dbReference type="NCBI Taxonomy" id="3133425"/>
    <lineage>
        <taxon>Bacteria</taxon>
        <taxon>Pseudomonadati</taxon>
        <taxon>Pseudomonadota</taxon>
        <taxon>Gammaproteobacteria</taxon>
        <taxon>Oceanospirillales</taxon>
        <taxon>Oceanospirillaceae</taxon>
        <taxon>Oceanobacter</taxon>
    </lineage>
</organism>
<feature type="region of interest" description="Disordered" evidence="5">
    <location>
        <begin position="30"/>
        <end position="52"/>
    </location>
</feature>
<evidence type="ECO:0000256" key="3">
    <source>
        <dbReference type="ARBA" id="ARBA00023004"/>
    </source>
</evidence>
<evidence type="ECO:0000256" key="1">
    <source>
        <dbReference type="ARBA" id="ARBA00022617"/>
    </source>
</evidence>
<dbReference type="InterPro" id="IPR051395">
    <property type="entry name" value="Cytochrome_c_Peroxidase/MauG"/>
</dbReference>
<comment type="caution">
    <text evidence="8">The sequence shown here is derived from an EMBL/GenBank/DDBJ whole genome shotgun (WGS) entry which is preliminary data.</text>
</comment>
<dbReference type="PROSITE" id="PS51257">
    <property type="entry name" value="PROKAR_LIPOPROTEIN"/>
    <property type="match status" value="1"/>
</dbReference>
<dbReference type="Pfam" id="PF06537">
    <property type="entry name" value="DHOR"/>
    <property type="match status" value="1"/>
</dbReference>
<dbReference type="InterPro" id="IPR009056">
    <property type="entry name" value="Cyt_c-like_dom"/>
</dbReference>
<feature type="domain" description="Cytochrome c" evidence="7">
    <location>
        <begin position="372"/>
        <end position="504"/>
    </location>
</feature>
<dbReference type="Proteomes" id="UP001620597">
    <property type="component" value="Unassembled WGS sequence"/>
</dbReference>
<dbReference type="PROSITE" id="PS51007">
    <property type="entry name" value="CYTC"/>
    <property type="match status" value="1"/>
</dbReference>
<protein>
    <submittedName>
        <fullName evidence="8">Di-heme oxidoredictase family protein</fullName>
    </submittedName>
</protein>
<dbReference type="Gene3D" id="1.10.760.10">
    <property type="entry name" value="Cytochrome c-like domain"/>
    <property type="match status" value="1"/>
</dbReference>
<proteinExistence type="predicted"/>
<feature type="signal peptide" evidence="6">
    <location>
        <begin position="1"/>
        <end position="32"/>
    </location>
</feature>
<evidence type="ECO:0000313" key="8">
    <source>
        <dbReference type="EMBL" id="MFK4751514.1"/>
    </source>
</evidence>
<gene>
    <name evidence="8" type="ORF">WG929_03725</name>
</gene>